<name>D1BHC8_SANKS</name>
<proteinExistence type="predicted"/>
<keyword evidence="2" id="KW-0812">Transmembrane</keyword>
<dbReference type="Proteomes" id="UP000000322">
    <property type="component" value="Chromosome"/>
</dbReference>
<feature type="transmembrane region" description="Helical" evidence="2">
    <location>
        <begin position="128"/>
        <end position="145"/>
    </location>
</feature>
<feature type="transmembrane region" description="Helical" evidence="2">
    <location>
        <begin position="150"/>
        <end position="170"/>
    </location>
</feature>
<accession>D1BHC8</accession>
<feature type="transmembrane region" description="Helical" evidence="2">
    <location>
        <begin position="12"/>
        <end position="34"/>
    </location>
</feature>
<gene>
    <name evidence="3" type="ordered locus">Sked_19230</name>
</gene>
<dbReference type="AlphaFoldDB" id="D1BHC8"/>
<sequence length="251" mass="25383">MTTATRFQTARARWAVAVGYVTCWVAGLLVGGPQLGPDATAAEIGLAFSDETRVLVFAVLVHGAAAAFLVLLGLSLSSGRTRRPVVALATIAAVLSLDQLAGEVSLAVDPYRTGSVALWEMVSRVDGVKMLVLAALVGTVCAGAVRRGRALMVVTVVTAVALVLSGIGYLTLSAALMGLAAASLPLLLAWVVVATAATVGSEAIDDGPSVRRGGWLRRGGTSASGACPQTSPAPEVVASSPGEHQGLTLRG</sequence>
<dbReference type="eggNOG" id="ENOG5034270">
    <property type="taxonomic scope" value="Bacteria"/>
</dbReference>
<evidence type="ECO:0000256" key="1">
    <source>
        <dbReference type="SAM" id="MobiDB-lite"/>
    </source>
</evidence>
<dbReference type="OrthoDB" id="5112493at2"/>
<protein>
    <recommendedName>
        <fullName evidence="5">DUF4386 family protein</fullName>
    </recommendedName>
</protein>
<dbReference type="KEGG" id="ske:Sked_19230"/>
<feature type="transmembrane region" description="Helical" evidence="2">
    <location>
        <begin position="86"/>
        <end position="108"/>
    </location>
</feature>
<feature type="transmembrane region" description="Helical" evidence="2">
    <location>
        <begin position="54"/>
        <end position="74"/>
    </location>
</feature>
<feature type="region of interest" description="Disordered" evidence="1">
    <location>
        <begin position="220"/>
        <end position="251"/>
    </location>
</feature>
<evidence type="ECO:0000256" key="2">
    <source>
        <dbReference type="SAM" id="Phobius"/>
    </source>
</evidence>
<organism evidence="3 4">
    <name type="scientific">Sanguibacter keddieii (strain ATCC 51767 / DSM 10542 / NCFB 3025 / ST-74)</name>
    <dbReference type="NCBI Taxonomy" id="446469"/>
    <lineage>
        <taxon>Bacteria</taxon>
        <taxon>Bacillati</taxon>
        <taxon>Actinomycetota</taxon>
        <taxon>Actinomycetes</taxon>
        <taxon>Micrococcales</taxon>
        <taxon>Sanguibacteraceae</taxon>
        <taxon>Sanguibacter</taxon>
    </lineage>
</organism>
<dbReference type="STRING" id="446469.Sked_19230"/>
<reference evidence="3 4" key="1">
    <citation type="journal article" date="2009" name="Stand. Genomic Sci.">
        <title>Complete genome sequence of Sanguibacter keddieii type strain (ST-74).</title>
        <authorList>
            <person name="Ivanova N."/>
            <person name="Sikorski J."/>
            <person name="Sims D."/>
            <person name="Brettin T."/>
            <person name="Detter J.C."/>
            <person name="Han C."/>
            <person name="Lapidus A."/>
            <person name="Copeland A."/>
            <person name="Glavina Del Rio T."/>
            <person name="Nolan M."/>
            <person name="Chen F."/>
            <person name="Lucas S."/>
            <person name="Tice H."/>
            <person name="Cheng J.F."/>
            <person name="Bruce D."/>
            <person name="Goodwin L."/>
            <person name="Pitluck S."/>
            <person name="Pati A."/>
            <person name="Mavromatis K."/>
            <person name="Chen A."/>
            <person name="Palaniappan K."/>
            <person name="D'haeseleer P."/>
            <person name="Chain P."/>
            <person name="Bristow J."/>
            <person name="Eisen J.A."/>
            <person name="Markowitz V."/>
            <person name="Hugenholtz P."/>
            <person name="Goker M."/>
            <person name="Pukall R."/>
            <person name="Klenk H.P."/>
            <person name="Kyrpides N.C."/>
        </authorList>
    </citation>
    <scope>NUCLEOTIDE SEQUENCE [LARGE SCALE GENOMIC DNA]</scope>
    <source>
        <strain evidence="4">ATCC 51767 / DSM 10542 / NCFB 3025 / ST-74</strain>
    </source>
</reference>
<keyword evidence="4" id="KW-1185">Reference proteome</keyword>
<dbReference type="HOGENOM" id="CLU_1106509_0_0_11"/>
<dbReference type="EMBL" id="CP001819">
    <property type="protein sequence ID" value="ACZ21848.1"/>
    <property type="molecule type" value="Genomic_DNA"/>
</dbReference>
<dbReference type="RefSeq" id="WP_012866917.1">
    <property type="nucleotide sequence ID" value="NC_013521.1"/>
</dbReference>
<evidence type="ECO:0000313" key="3">
    <source>
        <dbReference type="EMBL" id="ACZ21848.1"/>
    </source>
</evidence>
<evidence type="ECO:0000313" key="4">
    <source>
        <dbReference type="Proteomes" id="UP000000322"/>
    </source>
</evidence>
<evidence type="ECO:0008006" key="5">
    <source>
        <dbReference type="Google" id="ProtNLM"/>
    </source>
</evidence>
<keyword evidence="2" id="KW-1133">Transmembrane helix</keyword>
<feature type="compositionally biased region" description="Polar residues" evidence="1">
    <location>
        <begin position="221"/>
        <end position="232"/>
    </location>
</feature>
<feature type="transmembrane region" description="Helical" evidence="2">
    <location>
        <begin position="176"/>
        <end position="199"/>
    </location>
</feature>
<keyword evidence="2" id="KW-0472">Membrane</keyword>